<feature type="domain" description="HTH marR-type" evidence="4">
    <location>
        <begin position="10"/>
        <end position="146"/>
    </location>
</feature>
<dbReference type="GO" id="GO:0003677">
    <property type="term" value="F:DNA binding"/>
    <property type="evidence" value="ECO:0007669"/>
    <property type="project" value="UniProtKB-KW"/>
</dbReference>
<dbReference type="PROSITE" id="PS50995">
    <property type="entry name" value="HTH_MARR_2"/>
    <property type="match status" value="1"/>
</dbReference>
<dbReference type="AlphaFoldDB" id="A0A1X7HBN3"/>
<dbReference type="InterPro" id="IPR000835">
    <property type="entry name" value="HTH_MarR-typ"/>
</dbReference>
<dbReference type="Pfam" id="PF01047">
    <property type="entry name" value="MarR"/>
    <property type="match status" value="1"/>
</dbReference>
<evidence type="ECO:0000313" key="5">
    <source>
        <dbReference type="EMBL" id="SMF83350.1"/>
    </source>
</evidence>
<dbReference type="SMART" id="SM00347">
    <property type="entry name" value="HTH_MARR"/>
    <property type="match status" value="1"/>
</dbReference>
<dbReference type="Gene3D" id="1.10.10.10">
    <property type="entry name" value="Winged helix-like DNA-binding domain superfamily/Winged helix DNA-binding domain"/>
    <property type="match status" value="1"/>
</dbReference>
<dbReference type="EMBL" id="LT840184">
    <property type="protein sequence ID" value="SMF83350.1"/>
    <property type="molecule type" value="Genomic_DNA"/>
</dbReference>
<protein>
    <submittedName>
        <fullName evidence="5">Transcriptional regulator, MarR family</fullName>
    </submittedName>
</protein>
<evidence type="ECO:0000256" key="2">
    <source>
        <dbReference type="ARBA" id="ARBA00023125"/>
    </source>
</evidence>
<dbReference type="InterPro" id="IPR036390">
    <property type="entry name" value="WH_DNA-bd_sf"/>
</dbReference>
<sequence>MNINTNNPQAIDVIHVLIRATHSVQREFMSQLSALNTPFHISGPRLQVLSIVSEAGKIRMNELAAKLGVKARTVTDFVDGLEKENLLVRTPDPTDRRATLIQLTELAENNISGILDIQTNIADKLIKKLNSKQRKELLDILFLLIEDKEMTTICDDTIKE</sequence>
<dbReference type="GO" id="GO:0003700">
    <property type="term" value="F:DNA-binding transcription factor activity"/>
    <property type="evidence" value="ECO:0007669"/>
    <property type="project" value="InterPro"/>
</dbReference>
<name>A0A1X7HBN3_9BACL</name>
<reference evidence="5 6" key="1">
    <citation type="submission" date="2017-04" db="EMBL/GenBank/DDBJ databases">
        <authorList>
            <person name="Afonso C.L."/>
            <person name="Miller P.J."/>
            <person name="Scott M.A."/>
            <person name="Spackman E."/>
            <person name="Goraichik I."/>
            <person name="Dimitrov K.M."/>
            <person name="Suarez D.L."/>
            <person name="Swayne D.E."/>
        </authorList>
    </citation>
    <scope>NUCLEOTIDE SEQUENCE [LARGE SCALE GENOMIC DNA]</scope>
    <source>
        <strain evidence="5 6">N3/975</strain>
    </source>
</reference>
<evidence type="ECO:0000259" key="4">
    <source>
        <dbReference type="PROSITE" id="PS50995"/>
    </source>
</evidence>
<dbReference type="PANTHER" id="PTHR42756">
    <property type="entry name" value="TRANSCRIPTIONAL REGULATOR, MARR"/>
    <property type="match status" value="1"/>
</dbReference>
<dbReference type="SUPFAM" id="SSF46785">
    <property type="entry name" value="Winged helix' DNA-binding domain"/>
    <property type="match status" value="1"/>
</dbReference>
<evidence type="ECO:0000313" key="6">
    <source>
        <dbReference type="Proteomes" id="UP000192940"/>
    </source>
</evidence>
<organism evidence="5 6">
    <name type="scientific">Paenibacillus uliginis N3/975</name>
    <dbReference type="NCBI Taxonomy" id="1313296"/>
    <lineage>
        <taxon>Bacteria</taxon>
        <taxon>Bacillati</taxon>
        <taxon>Bacillota</taxon>
        <taxon>Bacilli</taxon>
        <taxon>Bacillales</taxon>
        <taxon>Paenibacillaceae</taxon>
        <taxon>Paenibacillus</taxon>
    </lineage>
</organism>
<dbReference type="InterPro" id="IPR036388">
    <property type="entry name" value="WH-like_DNA-bd_sf"/>
</dbReference>
<gene>
    <name evidence="5" type="ORF">SAMN05661091_2362</name>
</gene>
<accession>A0A1X7HBN3</accession>
<keyword evidence="2" id="KW-0238">DNA-binding</keyword>
<keyword evidence="6" id="KW-1185">Reference proteome</keyword>
<keyword evidence="3" id="KW-0804">Transcription</keyword>
<keyword evidence="1" id="KW-0805">Transcription regulation</keyword>
<evidence type="ECO:0000256" key="1">
    <source>
        <dbReference type="ARBA" id="ARBA00023015"/>
    </source>
</evidence>
<dbReference type="Proteomes" id="UP000192940">
    <property type="component" value="Chromosome I"/>
</dbReference>
<evidence type="ECO:0000256" key="3">
    <source>
        <dbReference type="ARBA" id="ARBA00023163"/>
    </source>
</evidence>
<dbReference type="STRING" id="1313296.SAMN05661091_2362"/>
<proteinExistence type="predicted"/>
<dbReference type="PANTHER" id="PTHR42756:SF1">
    <property type="entry name" value="TRANSCRIPTIONAL REPRESSOR OF EMRAB OPERON"/>
    <property type="match status" value="1"/>
</dbReference>